<comment type="function">
    <text evidence="1">Cilium-specific protein required for cilia structures.</text>
</comment>
<evidence type="ECO:0000256" key="2">
    <source>
        <dbReference type="ARBA" id="ARBA00022614"/>
    </source>
</evidence>
<keyword evidence="3" id="KW-0677">Repeat</keyword>
<evidence type="ECO:0000256" key="4">
    <source>
        <dbReference type="ARBA" id="ARBA00024433"/>
    </source>
</evidence>
<keyword evidence="2" id="KW-0433">Leucine-rich repeat</keyword>
<dbReference type="PROSITE" id="PS51450">
    <property type="entry name" value="LRR"/>
    <property type="match status" value="1"/>
</dbReference>
<evidence type="ECO:0000256" key="1">
    <source>
        <dbReference type="ARBA" id="ARBA00003843"/>
    </source>
</evidence>
<dbReference type="Proteomes" id="UP000837857">
    <property type="component" value="Chromosome 4"/>
</dbReference>
<protein>
    <recommendedName>
        <fullName evidence="4">Dynein axonemal assembly factor 1 homolog</fullName>
    </recommendedName>
</protein>
<dbReference type="InterPro" id="IPR032675">
    <property type="entry name" value="LRR_dom_sf"/>
</dbReference>
<organism evidence="6 7">
    <name type="scientific">Iphiclides podalirius</name>
    <name type="common">scarce swallowtail</name>
    <dbReference type="NCBI Taxonomy" id="110791"/>
    <lineage>
        <taxon>Eukaryota</taxon>
        <taxon>Metazoa</taxon>
        <taxon>Ecdysozoa</taxon>
        <taxon>Arthropoda</taxon>
        <taxon>Hexapoda</taxon>
        <taxon>Insecta</taxon>
        <taxon>Pterygota</taxon>
        <taxon>Neoptera</taxon>
        <taxon>Endopterygota</taxon>
        <taxon>Lepidoptera</taxon>
        <taxon>Glossata</taxon>
        <taxon>Ditrysia</taxon>
        <taxon>Papilionoidea</taxon>
        <taxon>Papilionidae</taxon>
        <taxon>Papilioninae</taxon>
        <taxon>Iphiclides</taxon>
    </lineage>
</organism>
<dbReference type="SUPFAM" id="SSF52058">
    <property type="entry name" value="L domain-like"/>
    <property type="match status" value="1"/>
</dbReference>
<dbReference type="InterPro" id="IPR001611">
    <property type="entry name" value="Leu-rich_rpt"/>
</dbReference>
<name>A0ABN8ISP4_9NEOP</name>
<gene>
    <name evidence="6" type="ORF">IPOD504_LOCUS13366</name>
</gene>
<dbReference type="PANTHER" id="PTHR45973">
    <property type="entry name" value="PROTEIN PHOSPHATASE 1 REGULATORY SUBUNIT SDS22-RELATED"/>
    <property type="match status" value="1"/>
</dbReference>
<evidence type="ECO:0000313" key="6">
    <source>
        <dbReference type="EMBL" id="CAH2066291.1"/>
    </source>
</evidence>
<keyword evidence="7" id="KW-1185">Reference proteome</keyword>
<evidence type="ECO:0000256" key="5">
    <source>
        <dbReference type="SAM" id="MobiDB-lite"/>
    </source>
</evidence>
<feature type="region of interest" description="Disordered" evidence="5">
    <location>
        <begin position="554"/>
        <end position="576"/>
    </location>
</feature>
<dbReference type="EMBL" id="OW152816">
    <property type="protein sequence ID" value="CAH2066291.1"/>
    <property type="molecule type" value="Genomic_DNA"/>
</dbReference>
<evidence type="ECO:0000256" key="3">
    <source>
        <dbReference type="ARBA" id="ARBA00022737"/>
    </source>
</evidence>
<dbReference type="InterPro" id="IPR050576">
    <property type="entry name" value="Cilia_flagella_integrity"/>
</dbReference>
<accession>A0ABN8ISP4</accession>
<dbReference type="PANTHER" id="PTHR45973:SF35">
    <property type="entry name" value="LEUCINE-RICH REPEAT-CONTAINING PROTEIN 43"/>
    <property type="match status" value="1"/>
</dbReference>
<reference evidence="6" key="1">
    <citation type="submission" date="2022-03" db="EMBL/GenBank/DDBJ databases">
        <authorList>
            <person name="Martin H S."/>
        </authorList>
    </citation>
    <scope>NUCLEOTIDE SEQUENCE</scope>
</reference>
<sequence>MPPKVKESSKKILPPITRPEISNTSLNYVPNDAIEGYQERLETGVDWTIEEQAVRHRKKCFYHHLPEVTFSEALNAKISKSVLSGFLNNNSKISLSDQWELILPTTLWDIEKFANEESKICFHNANCITDDVINLINKSVRKNDRNMLLRDFKDVTVLRVNDSQMTTLDKGITGFRKLVRVNLCGNFLNEIDSTFIPRGLRVLELQNNMIENVETIATNLPSGLLYLGLAKNILGGINGLNTLPDSITVLDLSDNDICDLESALNGLAQLPSLVSLQLAGNPCSVCAAYARTTISKLSNLQWLDLREILHTDRSEENSETHPDDLRSTYFNFTVFRIISAPQPPKVDKGAITSFHVELELPLLDSDRRRFLMFRNNDSLIEMLPPPEDDIYLEPSKISSTIKSKTAIGETSSNGSDLYRLSAVNSREIRHFTTFQSNKVQWNKIMSFQEPAVRIFCPNLVALRDTFRTVVTIRLIYTMSIPSKQSKVDKKSAHLIRPLPNEQRATIATIKCTLKRPDWSQPAQHFHWDDSLGTVDAIHWGDGDLSTVQYTQAPAKVTKGKTDADQGSSRQQPPENLTCHFGFGIDTLSV</sequence>
<dbReference type="Gene3D" id="3.80.10.10">
    <property type="entry name" value="Ribonuclease Inhibitor"/>
    <property type="match status" value="1"/>
</dbReference>
<evidence type="ECO:0000313" key="7">
    <source>
        <dbReference type="Proteomes" id="UP000837857"/>
    </source>
</evidence>
<feature type="non-terminal residue" evidence="6">
    <location>
        <position position="589"/>
    </location>
</feature>
<feature type="compositionally biased region" description="Polar residues" evidence="5">
    <location>
        <begin position="564"/>
        <end position="574"/>
    </location>
</feature>
<proteinExistence type="predicted"/>